<protein>
    <submittedName>
        <fullName evidence="12">Transcriptional repressor</fullName>
    </submittedName>
</protein>
<keyword evidence="5" id="KW-0678">Repressor</keyword>
<accession>A0ABS5TZA9</accession>
<keyword evidence="7" id="KW-0862">Zinc</keyword>
<evidence type="ECO:0000256" key="1">
    <source>
        <dbReference type="ARBA" id="ARBA00004496"/>
    </source>
</evidence>
<evidence type="ECO:0000256" key="4">
    <source>
        <dbReference type="ARBA" id="ARBA00022490"/>
    </source>
</evidence>
<dbReference type="InterPro" id="IPR036388">
    <property type="entry name" value="WH-like_DNA-bd_sf"/>
</dbReference>
<evidence type="ECO:0000256" key="2">
    <source>
        <dbReference type="ARBA" id="ARBA00007957"/>
    </source>
</evidence>
<gene>
    <name evidence="12" type="ORF">KIN34_09340</name>
</gene>
<evidence type="ECO:0000256" key="3">
    <source>
        <dbReference type="ARBA" id="ARBA00011738"/>
    </source>
</evidence>
<evidence type="ECO:0000256" key="8">
    <source>
        <dbReference type="ARBA" id="ARBA00023015"/>
    </source>
</evidence>
<evidence type="ECO:0000256" key="10">
    <source>
        <dbReference type="ARBA" id="ARBA00023163"/>
    </source>
</evidence>
<dbReference type="EMBL" id="JAHBOH010000001">
    <property type="protein sequence ID" value="MBT0994489.1"/>
    <property type="molecule type" value="Genomic_DNA"/>
</dbReference>
<dbReference type="SUPFAM" id="SSF46785">
    <property type="entry name" value="Winged helix' DNA-binding domain"/>
    <property type="match status" value="1"/>
</dbReference>
<dbReference type="InterPro" id="IPR036390">
    <property type="entry name" value="WH_DNA-bd_sf"/>
</dbReference>
<organism evidence="12 13">
    <name type="scientific">Cellulomonas fulva</name>
    <dbReference type="NCBI Taxonomy" id="2835530"/>
    <lineage>
        <taxon>Bacteria</taxon>
        <taxon>Bacillati</taxon>
        <taxon>Actinomycetota</taxon>
        <taxon>Actinomycetes</taxon>
        <taxon>Micrococcales</taxon>
        <taxon>Cellulomonadaceae</taxon>
        <taxon>Cellulomonas</taxon>
    </lineage>
</organism>
<evidence type="ECO:0000256" key="11">
    <source>
        <dbReference type="SAM" id="MobiDB-lite"/>
    </source>
</evidence>
<keyword evidence="10" id="KW-0804">Transcription</keyword>
<evidence type="ECO:0000313" key="13">
    <source>
        <dbReference type="Proteomes" id="UP000722125"/>
    </source>
</evidence>
<evidence type="ECO:0000256" key="7">
    <source>
        <dbReference type="ARBA" id="ARBA00022833"/>
    </source>
</evidence>
<feature type="region of interest" description="Disordered" evidence="11">
    <location>
        <begin position="137"/>
        <end position="156"/>
    </location>
</feature>
<name>A0ABS5TZA9_9CELL</name>
<keyword evidence="9" id="KW-0238">DNA-binding</keyword>
<sequence length="156" mass="16829">MHVIGQRSTRQRRAIGELMDELDDFRSAQQIHVLLGRRGEDIGLATVYRTLGAMAANGDFDVLRTESGETLYRSCEREAHHHHLVCRVCGRTVEVQGGALEEFLAAAAAETGFADVAHTVEMFGTCPQCVAALPTDAPTALPTDAPTDTSTDTSTD</sequence>
<evidence type="ECO:0000256" key="6">
    <source>
        <dbReference type="ARBA" id="ARBA00022723"/>
    </source>
</evidence>
<dbReference type="Pfam" id="PF01475">
    <property type="entry name" value="FUR"/>
    <property type="match status" value="1"/>
</dbReference>
<dbReference type="InterPro" id="IPR002481">
    <property type="entry name" value="FUR"/>
</dbReference>
<keyword evidence="13" id="KW-1185">Reference proteome</keyword>
<comment type="subunit">
    <text evidence="3">Homodimer.</text>
</comment>
<dbReference type="Gene3D" id="3.30.1490.190">
    <property type="match status" value="1"/>
</dbReference>
<proteinExistence type="inferred from homology"/>
<dbReference type="PANTHER" id="PTHR33202">
    <property type="entry name" value="ZINC UPTAKE REGULATION PROTEIN"/>
    <property type="match status" value="1"/>
</dbReference>
<evidence type="ECO:0000313" key="12">
    <source>
        <dbReference type="EMBL" id="MBT0994489.1"/>
    </source>
</evidence>
<reference evidence="12 13" key="1">
    <citation type="submission" date="2021-05" db="EMBL/GenBank/DDBJ databases">
        <title>Description of Cellulomonas sp. DKR-3 sp. nov.</title>
        <authorList>
            <person name="Dahal R.H."/>
            <person name="Chaudhary D.K."/>
        </authorList>
    </citation>
    <scope>NUCLEOTIDE SEQUENCE [LARGE SCALE GENOMIC DNA]</scope>
    <source>
        <strain evidence="12 13">DKR-3</strain>
    </source>
</reference>
<dbReference type="Gene3D" id="1.10.10.10">
    <property type="entry name" value="Winged helix-like DNA-binding domain superfamily/Winged helix DNA-binding domain"/>
    <property type="match status" value="1"/>
</dbReference>
<keyword evidence="8" id="KW-0805">Transcription regulation</keyword>
<dbReference type="InterPro" id="IPR043135">
    <property type="entry name" value="Fur_C"/>
</dbReference>
<comment type="caution">
    <text evidence="12">The sequence shown here is derived from an EMBL/GenBank/DDBJ whole genome shotgun (WGS) entry which is preliminary data.</text>
</comment>
<keyword evidence="4" id="KW-0963">Cytoplasm</keyword>
<dbReference type="PANTHER" id="PTHR33202:SF2">
    <property type="entry name" value="FERRIC UPTAKE REGULATION PROTEIN"/>
    <property type="match status" value="1"/>
</dbReference>
<keyword evidence="6" id="KW-0479">Metal-binding</keyword>
<evidence type="ECO:0000256" key="5">
    <source>
        <dbReference type="ARBA" id="ARBA00022491"/>
    </source>
</evidence>
<comment type="similarity">
    <text evidence="2">Belongs to the Fur family.</text>
</comment>
<dbReference type="Proteomes" id="UP000722125">
    <property type="component" value="Unassembled WGS sequence"/>
</dbReference>
<evidence type="ECO:0000256" key="9">
    <source>
        <dbReference type="ARBA" id="ARBA00023125"/>
    </source>
</evidence>
<dbReference type="CDD" id="cd07153">
    <property type="entry name" value="Fur_like"/>
    <property type="match status" value="1"/>
</dbReference>
<comment type="subcellular location">
    <subcellularLocation>
        <location evidence="1">Cytoplasm</location>
    </subcellularLocation>
</comment>